<dbReference type="Proteomes" id="UP000000305">
    <property type="component" value="Unassembled WGS sequence"/>
</dbReference>
<accession>E9GUQ2</accession>
<gene>
    <name evidence="1" type="ORF">DAPPUDRAFT_248462</name>
</gene>
<evidence type="ECO:0000313" key="1">
    <source>
        <dbReference type="EMBL" id="EFX76901.1"/>
    </source>
</evidence>
<reference evidence="1 2" key="1">
    <citation type="journal article" date="2011" name="Science">
        <title>The ecoresponsive genome of Daphnia pulex.</title>
        <authorList>
            <person name="Colbourne J.K."/>
            <person name="Pfrender M.E."/>
            <person name="Gilbert D."/>
            <person name="Thomas W.K."/>
            <person name="Tucker A."/>
            <person name="Oakley T.H."/>
            <person name="Tokishita S."/>
            <person name="Aerts A."/>
            <person name="Arnold G.J."/>
            <person name="Basu M.K."/>
            <person name="Bauer D.J."/>
            <person name="Caceres C.E."/>
            <person name="Carmel L."/>
            <person name="Casola C."/>
            <person name="Choi J.H."/>
            <person name="Detter J.C."/>
            <person name="Dong Q."/>
            <person name="Dusheyko S."/>
            <person name="Eads B.D."/>
            <person name="Frohlich T."/>
            <person name="Geiler-Samerotte K.A."/>
            <person name="Gerlach D."/>
            <person name="Hatcher P."/>
            <person name="Jogdeo S."/>
            <person name="Krijgsveld J."/>
            <person name="Kriventseva E.V."/>
            <person name="Kultz D."/>
            <person name="Laforsch C."/>
            <person name="Lindquist E."/>
            <person name="Lopez J."/>
            <person name="Manak J.R."/>
            <person name="Muller J."/>
            <person name="Pangilinan J."/>
            <person name="Patwardhan R.P."/>
            <person name="Pitluck S."/>
            <person name="Pritham E.J."/>
            <person name="Rechtsteiner A."/>
            <person name="Rho M."/>
            <person name="Rogozin I.B."/>
            <person name="Sakarya O."/>
            <person name="Salamov A."/>
            <person name="Schaack S."/>
            <person name="Shapiro H."/>
            <person name="Shiga Y."/>
            <person name="Skalitzky C."/>
            <person name="Smith Z."/>
            <person name="Souvorov A."/>
            <person name="Sung W."/>
            <person name="Tang Z."/>
            <person name="Tsuchiya D."/>
            <person name="Tu H."/>
            <person name="Vos H."/>
            <person name="Wang M."/>
            <person name="Wolf Y.I."/>
            <person name="Yamagata H."/>
            <person name="Yamada T."/>
            <person name="Ye Y."/>
            <person name="Shaw J.R."/>
            <person name="Andrews J."/>
            <person name="Crease T.J."/>
            <person name="Tang H."/>
            <person name="Lucas S.M."/>
            <person name="Robertson H.M."/>
            <person name="Bork P."/>
            <person name="Koonin E.V."/>
            <person name="Zdobnov E.M."/>
            <person name="Grigoriev I.V."/>
            <person name="Lynch M."/>
            <person name="Boore J.L."/>
        </authorList>
    </citation>
    <scope>NUCLEOTIDE SEQUENCE [LARGE SCALE GENOMIC DNA]</scope>
</reference>
<name>E9GUQ2_DAPPU</name>
<dbReference type="InParanoid" id="E9GUQ2"/>
<keyword evidence="2" id="KW-1185">Reference proteome</keyword>
<protein>
    <submittedName>
        <fullName evidence="1">Uncharacterized protein</fullName>
    </submittedName>
</protein>
<organism evidence="1 2">
    <name type="scientific">Daphnia pulex</name>
    <name type="common">Water flea</name>
    <dbReference type="NCBI Taxonomy" id="6669"/>
    <lineage>
        <taxon>Eukaryota</taxon>
        <taxon>Metazoa</taxon>
        <taxon>Ecdysozoa</taxon>
        <taxon>Arthropoda</taxon>
        <taxon>Crustacea</taxon>
        <taxon>Branchiopoda</taxon>
        <taxon>Diplostraca</taxon>
        <taxon>Cladocera</taxon>
        <taxon>Anomopoda</taxon>
        <taxon>Daphniidae</taxon>
        <taxon>Daphnia</taxon>
    </lineage>
</organism>
<dbReference type="AlphaFoldDB" id="E9GUQ2"/>
<dbReference type="KEGG" id="dpx:DAPPUDRAFT_248462"/>
<proteinExistence type="predicted"/>
<dbReference type="EMBL" id="GL732566">
    <property type="protein sequence ID" value="EFX76901.1"/>
    <property type="molecule type" value="Genomic_DNA"/>
</dbReference>
<sequence>MGNAKEKGRSEEEEFELKKRIMEMQGAAEGMIGLGEKWRKKKSGEKEKIETELGRVGRSSTAVLTVRERRPEKIVNQIRQNFALIGRRVDDCTNVSVTTGRRRNKRTHGSYLWLRAF</sequence>
<evidence type="ECO:0000313" key="2">
    <source>
        <dbReference type="Proteomes" id="UP000000305"/>
    </source>
</evidence>
<dbReference type="HOGENOM" id="CLU_2087230_0_0_1"/>